<sequence>MQLSPAKKASQAASYLIQEQAAVQQQQRYKPIARNSVPNDNRNVNIDLPRQEEKLLRSTNDYNNRQNLSKVAVGNATVKKSSVAITNGRTPITAAMTEESALEENCTCSASSSATQNNHANMTTKTLIPILEEAVQSSMMLAPWDASEAVGGSELIKNACEKEIEQSQCHGRLPLYTCLMGYNKSIEWLSPECKRVVNRCSVEGSSYEISGVRECSNIIGIFQHSALNGIEVRRLESILQRMDESLSNKNIQYWMAASSTIGGLYHHSRIPWDDDVDMYVLDEDVASAVDELVRAGLGVMKSDRNGRVFKIYDPSLPAISKKYKHSYPFVDFFSIHCNKTICAEKNEWASGVENRYGQDAKDRCIRHAYNHKKERFRGREHHMTVRCDDLPLPPPFVVSASSANETSFQGRAMEDRPFIRPWASDLPDVTVEHLMDNNTRLSTVTFYDGHEIRRSYADGLMNTNGKITFHNESLMLAKDLNLEVMPMLNIPEFGNDFVTESASDQTLSRLTIAEWNAERGTNWHVLPNFIPNADIIILNEMDWGMARSSNNHTIRSMANSLRMNYAYGVEFLELTNGNAGEINATKGMKNAAGYHGNAVLSKWRISDVSIVRLHPLYDLLYEEKKEGMARGERRLGGRMALFATTHIGNDTILLVSVHGHAGSKGHLFQEDAMMVCNEIQRRNATNVLLGGDTGPPFINPLVSDCGFYPLEKTNKKNGRRFQPTWRVDCPNGDAPRAKFARGDWLLARGGGFSSLGGADDNTSLSVVYPYIMRDTKYECVSDHAMIAMETDFISGMQ</sequence>
<dbReference type="Pfam" id="PF04991">
    <property type="entry name" value="LicD"/>
    <property type="match status" value="1"/>
</dbReference>
<protein>
    <recommendedName>
        <fullName evidence="1">LicD/FKTN/FKRP nucleotidyltransferase domain-containing protein</fullName>
    </recommendedName>
</protein>
<organism evidence="2 3">
    <name type="scientific">Skeletonema marinoi</name>
    <dbReference type="NCBI Taxonomy" id="267567"/>
    <lineage>
        <taxon>Eukaryota</taxon>
        <taxon>Sar</taxon>
        <taxon>Stramenopiles</taxon>
        <taxon>Ochrophyta</taxon>
        <taxon>Bacillariophyta</taxon>
        <taxon>Coscinodiscophyceae</taxon>
        <taxon>Thalassiosirophycidae</taxon>
        <taxon>Thalassiosirales</taxon>
        <taxon>Skeletonemataceae</taxon>
        <taxon>Skeletonema</taxon>
        <taxon>Skeletonema marinoi-dohrnii complex</taxon>
    </lineage>
</organism>
<evidence type="ECO:0000313" key="2">
    <source>
        <dbReference type="EMBL" id="KAK1739538.1"/>
    </source>
</evidence>
<keyword evidence="3" id="KW-1185">Reference proteome</keyword>
<reference evidence="2" key="1">
    <citation type="submission" date="2023-06" db="EMBL/GenBank/DDBJ databases">
        <title>Survivors Of The Sea: Transcriptome response of Skeletonema marinoi to long-term dormancy.</title>
        <authorList>
            <person name="Pinder M.I.M."/>
            <person name="Kourtchenko O."/>
            <person name="Robertson E.K."/>
            <person name="Larsson T."/>
            <person name="Maumus F."/>
            <person name="Osuna-Cruz C.M."/>
            <person name="Vancaester E."/>
            <person name="Stenow R."/>
            <person name="Vandepoele K."/>
            <person name="Ploug H."/>
            <person name="Bruchert V."/>
            <person name="Godhe A."/>
            <person name="Topel M."/>
        </authorList>
    </citation>
    <scope>NUCLEOTIDE SEQUENCE</scope>
    <source>
        <strain evidence="2">R05AC</strain>
    </source>
</reference>
<proteinExistence type="predicted"/>
<dbReference type="SUPFAM" id="SSF56219">
    <property type="entry name" value="DNase I-like"/>
    <property type="match status" value="1"/>
</dbReference>
<comment type="caution">
    <text evidence="2">The sequence shown here is derived from an EMBL/GenBank/DDBJ whole genome shotgun (WGS) entry which is preliminary data.</text>
</comment>
<name>A0AAD8Y4R0_9STRA</name>
<feature type="domain" description="LicD/FKTN/FKRP nucleotidyltransferase" evidence="1">
    <location>
        <begin position="249"/>
        <end position="290"/>
    </location>
</feature>
<dbReference type="GO" id="GO:0009100">
    <property type="term" value="P:glycoprotein metabolic process"/>
    <property type="evidence" value="ECO:0007669"/>
    <property type="project" value="UniProtKB-ARBA"/>
</dbReference>
<dbReference type="Gene3D" id="3.60.10.10">
    <property type="entry name" value="Endonuclease/exonuclease/phosphatase"/>
    <property type="match status" value="1"/>
</dbReference>
<evidence type="ECO:0000313" key="3">
    <source>
        <dbReference type="Proteomes" id="UP001224775"/>
    </source>
</evidence>
<dbReference type="InterPro" id="IPR007074">
    <property type="entry name" value="LicD/FKTN/FKRP_NTP_transf"/>
</dbReference>
<dbReference type="AlphaFoldDB" id="A0AAD8Y4R0"/>
<accession>A0AAD8Y4R0</accession>
<gene>
    <name evidence="2" type="ORF">QTG54_010081</name>
</gene>
<dbReference type="Proteomes" id="UP001224775">
    <property type="component" value="Unassembled WGS sequence"/>
</dbReference>
<dbReference type="InterPro" id="IPR036691">
    <property type="entry name" value="Endo/exonu/phosph_ase_sf"/>
</dbReference>
<evidence type="ECO:0000259" key="1">
    <source>
        <dbReference type="Pfam" id="PF04991"/>
    </source>
</evidence>
<dbReference type="EMBL" id="JATAAI010000018">
    <property type="protein sequence ID" value="KAK1739538.1"/>
    <property type="molecule type" value="Genomic_DNA"/>
</dbReference>